<keyword evidence="5 12" id="KW-0378">Hydrolase</keyword>
<dbReference type="GO" id="GO:0005975">
    <property type="term" value="P:carbohydrate metabolic process"/>
    <property type="evidence" value="ECO:0007669"/>
    <property type="project" value="InterPro"/>
</dbReference>
<feature type="domain" description="Beta-hexosaminidase eukaryotic type N-terminal" evidence="11">
    <location>
        <begin position="18"/>
        <end position="150"/>
    </location>
</feature>
<feature type="signal peptide" evidence="9">
    <location>
        <begin position="1"/>
        <end position="17"/>
    </location>
</feature>
<gene>
    <name evidence="12" type="ORF">JVT61DRAFT_7144</name>
</gene>
<dbReference type="PANTHER" id="PTHR22600:SF26">
    <property type="entry name" value="BETA-N-ACETYLHEXOSAMINIDASE"/>
    <property type="match status" value="1"/>
</dbReference>
<sequence>MALRFLLALSLLHSVWALWPIPATLSTGNTALVLSSNFYFDVAVQNAPADLHNAVQQAQYYLENDKLGCLVVGRGANDSAVLTNAKSLPSLKLTLSSGATVNPIATESVKPLGMRSEEYVLTVPADGSPATLSANSMLGLYRGLTTFGQMWYYYGGKTYTLEAPISITDVPAYVLTVDLDLTPRGTIADLQRTLDAMSWVKINTFHWHITDNQSFPLEVAQFSQLATNGAYSADETYSESNVQNLVQYAAERGIDVIMEIDTPGHTAIIGTTYPGYVTCMDASPWSTYTNEPLAGQLRFALPEVVNFITALLSSVAKTLPLYYFSTGGDELNTNCYINDTLTQQQLKSANTTLAGALATFTNSTHSALIAEGKTPVVWEEQDLDLIRRCSCCGQLGISHRSRTSNYFYLVRVLSFFSIHPFLIPII</sequence>
<dbReference type="Pfam" id="PF00728">
    <property type="entry name" value="Glyco_hydro_20"/>
    <property type="match status" value="1"/>
</dbReference>
<dbReference type="PANTHER" id="PTHR22600">
    <property type="entry name" value="BETA-HEXOSAMINIDASE"/>
    <property type="match status" value="1"/>
</dbReference>
<evidence type="ECO:0000256" key="6">
    <source>
        <dbReference type="ARBA" id="ARBA00023180"/>
    </source>
</evidence>
<feature type="domain" description="Glycoside hydrolase family 20 catalytic" evidence="10">
    <location>
        <begin position="187"/>
        <end position="381"/>
    </location>
</feature>
<evidence type="ECO:0000256" key="3">
    <source>
        <dbReference type="ARBA" id="ARBA00012663"/>
    </source>
</evidence>
<evidence type="ECO:0000256" key="4">
    <source>
        <dbReference type="ARBA" id="ARBA00022729"/>
    </source>
</evidence>
<dbReference type="EC" id="3.2.1.52" evidence="3"/>
<dbReference type="GO" id="GO:0016020">
    <property type="term" value="C:membrane"/>
    <property type="evidence" value="ECO:0007669"/>
    <property type="project" value="TreeGrafter"/>
</dbReference>
<dbReference type="SUPFAM" id="SSF51445">
    <property type="entry name" value="(Trans)glycosidases"/>
    <property type="match status" value="1"/>
</dbReference>
<protein>
    <recommendedName>
        <fullName evidence="3">beta-N-acetylhexosaminidase</fullName>
        <ecNumber evidence="3">3.2.1.52</ecNumber>
    </recommendedName>
</protein>
<dbReference type="InterPro" id="IPR017853">
    <property type="entry name" value="GH"/>
</dbReference>
<evidence type="ECO:0000259" key="10">
    <source>
        <dbReference type="Pfam" id="PF00728"/>
    </source>
</evidence>
<evidence type="ECO:0000256" key="1">
    <source>
        <dbReference type="ARBA" id="ARBA00001231"/>
    </source>
</evidence>
<dbReference type="InterPro" id="IPR029019">
    <property type="entry name" value="HEX_eukaryotic_N"/>
</dbReference>
<evidence type="ECO:0000256" key="7">
    <source>
        <dbReference type="ARBA" id="ARBA00023295"/>
    </source>
</evidence>
<evidence type="ECO:0000256" key="2">
    <source>
        <dbReference type="ARBA" id="ARBA00006285"/>
    </source>
</evidence>
<dbReference type="InterPro" id="IPR015883">
    <property type="entry name" value="Glyco_hydro_20_cat"/>
</dbReference>
<dbReference type="Pfam" id="PF14845">
    <property type="entry name" value="Glycohydro_20b2"/>
    <property type="match status" value="1"/>
</dbReference>
<dbReference type="SUPFAM" id="SSF55545">
    <property type="entry name" value="beta-N-acetylhexosaminidase-like domain"/>
    <property type="match status" value="1"/>
</dbReference>
<evidence type="ECO:0000313" key="12">
    <source>
        <dbReference type="EMBL" id="KAG6372748.1"/>
    </source>
</evidence>
<feature type="active site" description="Proton donor" evidence="8">
    <location>
        <position position="330"/>
    </location>
</feature>
<evidence type="ECO:0000256" key="9">
    <source>
        <dbReference type="SAM" id="SignalP"/>
    </source>
</evidence>
<dbReference type="Gene3D" id="3.20.20.80">
    <property type="entry name" value="Glycosidases"/>
    <property type="match status" value="1"/>
</dbReference>
<evidence type="ECO:0000313" key="13">
    <source>
        <dbReference type="Proteomes" id="UP000683000"/>
    </source>
</evidence>
<dbReference type="OrthoDB" id="428480at2759"/>
<keyword evidence="13" id="KW-1185">Reference proteome</keyword>
<comment type="caution">
    <text evidence="12">The sequence shown here is derived from an EMBL/GenBank/DDBJ whole genome shotgun (WGS) entry which is preliminary data.</text>
</comment>
<comment type="catalytic activity">
    <reaction evidence="1">
        <text>Hydrolysis of terminal non-reducing N-acetyl-D-hexosamine residues in N-acetyl-beta-D-hexosaminides.</text>
        <dbReference type="EC" id="3.2.1.52"/>
    </reaction>
</comment>
<keyword evidence="7" id="KW-0326">Glycosidase</keyword>
<dbReference type="GO" id="GO:0004563">
    <property type="term" value="F:beta-N-acetylhexosaminidase activity"/>
    <property type="evidence" value="ECO:0007669"/>
    <property type="project" value="UniProtKB-EC"/>
</dbReference>
<dbReference type="InterPro" id="IPR025705">
    <property type="entry name" value="Beta_hexosaminidase_sua/sub"/>
</dbReference>
<evidence type="ECO:0000256" key="5">
    <source>
        <dbReference type="ARBA" id="ARBA00022801"/>
    </source>
</evidence>
<dbReference type="Proteomes" id="UP000683000">
    <property type="component" value="Unassembled WGS sequence"/>
</dbReference>
<name>A0A8I2YK72_9AGAM</name>
<dbReference type="GO" id="GO:0030203">
    <property type="term" value="P:glycosaminoglycan metabolic process"/>
    <property type="evidence" value="ECO:0007669"/>
    <property type="project" value="TreeGrafter"/>
</dbReference>
<organism evidence="12 13">
    <name type="scientific">Boletus reticuloceps</name>
    <dbReference type="NCBI Taxonomy" id="495285"/>
    <lineage>
        <taxon>Eukaryota</taxon>
        <taxon>Fungi</taxon>
        <taxon>Dikarya</taxon>
        <taxon>Basidiomycota</taxon>
        <taxon>Agaricomycotina</taxon>
        <taxon>Agaricomycetes</taxon>
        <taxon>Agaricomycetidae</taxon>
        <taxon>Boletales</taxon>
        <taxon>Boletineae</taxon>
        <taxon>Boletaceae</taxon>
        <taxon>Boletoideae</taxon>
        <taxon>Boletus</taxon>
    </lineage>
</organism>
<dbReference type="InterPro" id="IPR029018">
    <property type="entry name" value="Hex-like_dom2"/>
</dbReference>
<comment type="similarity">
    <text evidence="2">Belongs to the glycosyl hydrolase 20 family.</text>
</comment>
<evidence type="ECO:0000256" key="8">
    <source>
        <dbReference type="PIRSR" id="PIRSR625705-1"/>
    </source>
</evidence>
<reference evidence="12" key="1">
    <citation type="submission" date="2021-03" db="EMBL/GenBank/DDBJ databases">
        <title>Evolutionary innovations through gain and loss of genes in the ectomycorrhizal Boletales.</title>
        <authorList>
            <person name="Wu G."/>
            <person name="Miyauchi S."/>
            <person name="Morin E."/>
            <person name="Yang Z.-L."/>
            <person name="Xu J."/>
            <person name="Martin F.M."/>
        </authorList>
    </citation>
    <scope>NUCLEOTIDE SEQUENCE</scope>
    <source>
        <strain evidence="12">BR01</strain>
    </source>
</reference>
<dbReference type="EMBL" id="JAGFBS010000025">
    <property type="protein sequence ID" value="KAG6372748.1"/>
    <property type="molecule type" value="Genomic_DNA"/>
</dbReference>
<keyword evidence="4 9" id="KW-0732">Signal</keyword>
<dbReference type="PRINTS" id="PR00738">
    <property type="entry name" value="GLHYDRLASE20"/>
</dbReference>
<keyword evidence="6" id="KW-0325">Glycoprotein</keyword>
<evidence type="ECO:0000259" key="11">
    <source>
        <dbReference type="Pfam" id="PF14845"/>
    </source>
</evidence>
<dbReference type="Gene3D" id="3.30.379.10">
    <property type="entry name" value="Chitobiase/beta-hexosaminidase domain 2-like"/>
    <property type="match status" value="1"/>
</dbReference>
<accession>A0A8I2YK72</accession>
<feature type="chain" id="PRO_5034097466" description="beta-N-acetylhexosaminidase" evidence="9">
    <location>
        <begin position="18"/>
        <end position="426"/>
    </location>
</feature>
<dbReference type="AlphaFoldDB" id="A0A8I2YK72"/>
<proteinExistence type="inferred from homology"/>